<reference evidence="2 3" key="1">
    <citation type="submission" date="2019-03" db="EMBL/GenBank/DDBJ databases">
        <title>Burkholderia cepacia outbreak.</title>
        <authorList>
            <person name="Farzana R."/>
            <person name="Walsh T.R."/>
        </authorList>
    </citation>
    <scope>NUCLEOTIDE SEQUENCE [LARGE SCALE GENOMIC DNA]</scope>
    <source>
        <strain evidence="3">d13</strain>
    </source>
</reference>
<dbReference type="Proteomes" id="UP000298234">
    <property type="component" value="Unassembled WGS sequence"/>
</dbReference>
<evidence type="ECO:0000256" key="1">
    <source>
        <dbReference type="SAM" id="MobiDB-lite"/>
    </source>
</evidence>
<dbReference type="AlphaFoldDB" id="A0AAX2RMR5"/>
<feature type="compositionally biased region" description="Basic and acidic residues" evidence="1">
    <location>
        <begin position="39"/>
        <end position="48"/>
    </location>
</feature>
<sequence length="78" mass="8492">MRQGLKPEGGETRAARLDAQRESPARSEAKGGAQGRRQIPHERVERGARRQKACGYAKQGELAGGERPLSRPQGRETG</sequence>
<comment type="caution">
    <text evidence="2">The sequence shown here is derived from an EMBL/GenBank/DDBJ whole genome shotgun (WGS) entry which is preliminary data.</text>
</comment>
<protein>
    <submittedName>
        <fullName evidence="2">Uncharacterized protein</fullName>
    </submittedName>
</protein>
<gene>
    <name evidence="2" type="ORF">E3D37_24245</name>
</gene>
<evidence type="ECO:0000313" key="2">
    <source>
        <dbReference type="EMBL" id="TEU42824.1"/>
    </source>
</evidence>
<organism evidence="2 3">
    <name type="scientific">Burkholderia cepacia</name>
    <name type="common">Pseudomonas cepacia</name>
    <dbReference type="NCBI Taxonomy" id="292"/>
    <lineage>
        <taxon>Bacteria</taxon>
        <taxon>Pseudomonadati</taxon>
        <taxon>Pseudomonadota</taxon>
        <taxon>Betaproteobacteria</taxon>
        <taxon>Burkholderiales</taxon>
        <taxon>Burkholderiaceae</taxon>
        <taxon>Burkholderia</taxon>
        <taxon>Burkholderia cepacia complex</taxon>
    </lineage>
</organism>
<proteinExistence type="predicted"/>
<accession>A0AAX2RMR5</accession>
<name>A0AAX2RMR5_BURCE</name>
<dbReference type="EMBL" id="SNSQ01000030">
    <property type="protein sequence ID" value="TEU42824.1"/>
    <property type="molecule type" value="Genomic_DNA"/>
</dbReference>
<feature type="region of interest" description="Disordered" evidence="1">
    <location>
        <begin position="1"/>
        <end position="78"/>
    </location>
</feature>
<feature type="compositionally biased region" description="Basic and acidic residues" evidence="1">
    <location>
        <begin position="8"/>
        <end position="29"/>
    </location>
</feature>
<evidence type="ECO:0000313" key="3">
    <source>
        <dbReference type="Proteomes" id="UP000298234"/>
    </source>
</evidence>